<evidence type="ECO:0000256" key="4">
    <source>
        <dbReference type="ARBA" id="ARBA00023014"/>
    </source>
</evidence>
<proteinExistence type="predicted"/>
<gene>
    <name evidence="5" type="ORF">NE695_04770</name>
</gene>
<keyword evidence="2" id="KW-0560">Oxidoreductase</keyword>
<evidence type="ECO:0000256" key="3">
    <source>
        <dbReference type="ARBA" id="ARBA00023004"/>
    </source>
</evidence>
<keyword evidence="1" id="KW-0479">Metal-binding</keyword>
<dbReference type="Proteomes" id="UP001524473">
    <property type="component" value="Unassembled WGS sequence"/>
</dbReference>
<evidence type="ECO:0000313" key="6">
    <source>
        <dbReference type="Proteomes" id="UP001524473"/>
    </source>
</evidence>
<sequence length="577" mass="63275">MSDYKVIVYGNGLQAVFAACKAASQITSGKVLLVVPDTTGKLGGIVTVGGQNYWDQEGTARADFQQKGSFYYTFSDYLFDKNGNKVSDYAGKGYSTDTLAQKFATMVGKRTNIEVMYRTDICDFATTGSPYRITSVTLKGIERNSSGYIVWKNETGVVKTGDIFVDASEEGRLARMANTSVTVGRYDWPWSENGKQLLDGADSTGRQQAATLMFKIKGVVPPAAPPSGTDRIVDANGAEWDYFYRSQDASGSTYRSDGKCCESAGGRVGLVNPNGPIKTFNDSHSGRYAFKGYNMARDGYDSDEWWINTLMIFHVDGRANERDVGTKFYPNNVVGGCWNVDKSWAEANNLLNNTTERTAITECIRSLGPQFTNAELVIRNGKVVTGEVLYLRETVHMSDVSTDRAHGTEDTNYHITMTASKGAGQHENDKGTDFAYKPTAVGVIRYGTDMHPYKLEDMKVNGNYVWGTEYTRASSADARNPVYVPYNALTTRYVANLLLPGYAANMCSYAWAKARVAPNLAVLGDAAGVAAGYCAEYNASSSTKKWPYNLSSADITTLRTRLKGQDVRLDKKSYSNS</sequence>
<accession>A0ABT1RX77</accession>
<dbReference type="PANTHER" id="PTHR43498:SF1">
    <property type="entry name" value="COB--COM HETERODISULFIDE REDUCTASE IRON-SULFUR SUBUNIT A"/>
    <property type="match status" value="1"/>
</dbReference>
<dbReference type="RefSeq" id="WP_256191634.1">
    <property type="nucleotide sequence ID" value="NZ_JANFZG010000010.1"/>
</dbReference>
<dbReference type="InterPro" id="IPR039650">
    <property type="entry name" value="HdrA-like"/>
</dbReference>
<evidence type="ECO:0000256" key="2">
    <source>
        <dbReference type="ARBA" id="ARBA00023002"/>
    </source>
</evidence>
<dbReference type="PANTHER" id="PTHR43498">
    <property type="entry name" value="FERREDOXIN:COB-COM HETERODISULFIDE REDUCTASE SUBUNIT A"/>
    <property type="match status" value="1"/>
</dbReference>
<keyword evidence="6" id="KW-1185">Reference proteome</keyword>
<keyword evidence="3" id="KW-0408">Iron</keyword>
<evidence type="ECO:0000256" key="1">
    <source>
        <dbReference type="ARBA" id="ARBA00022723"/>
    </source>
</evidence>
<dbReference type="EMBL" id="JANFZH010000007">
    <property type="protein sequence ID" value="MCQ4839225.1"/>
    <property type="molecule type" value="Genomic_DNA"/>
</dbReference>
<keyword evidence="4" id="KW-0411">Iron-sulfur</keyword>
<protein>
    <submittedName>
        <fullName evidence="5">FAD-dependent oxidoreductase</fullName>
    </submittedName>
</protein>
<organism evidence="5 6">
    <name type="scientific">Neglectibacter timonensis</name>
    <dbReference type="NCBI Taxonomy" id="1776382"/>
    <lineage>
        <taxon>Bacteria</taxon>
        <taxon>Bacillati</taxon>
        <taxon>Bacillota</taxon>
        <taxon>Clostridia</taxon>
        <taxon>Eubacteriales</taxon>
        <taxon>Oscillospiraceae</taxon>
        <taxon>Neglectibacter</taxon>
    </lineage>
</organism>
<comment type="caution">
    <text evidence="5">The sequence shown here is derived from an EMBL/GenBank/DDBJ whole genome shotgun (WGS) entry which is preliminary data.</text>
</comment>
<dbReference type="Pfam" id="PF12831">
    <property type="entry name" value="FAD_oxidored"/>
    <property type="match status" value="1"/>
</dbReference>
<dbReference type="PROSITE" id="PS51257">
    <property type="entry name" value="PROKAR_LIPOPROTEIN"/>
    <property type="match status" value="1"/>
</dbReference>
<evidence type="ECO:0000313" key="5">
    <source>
        <dbReference type="EMBL" id="MCQ4839225.1"/>
    </source>
</evidence>
<name>A0ABT1RX77_9FIRM</name>
<reference evidence="5 6" key="1">
    <citation type="submission" date="2022-06" db="EMBL/GenBank/DDBJ databases">
        <title>Isolation of gut microbiota from human fecal samples.</title>
        <authorList>
            <person name="Pamer E.G."/>
            <person name="Barat B."/>
            <person name="Waligurski E."/>
            <person name="Medina S."/>
            <person name="Paddock L."/>
            <person name="Mostad J."/>
        </authorList>
    </citation>
    <scope>NUCLEOTIDE SEQUENCE [LARGE SCALE GENOMIC DNA]</scope>
    <source>
        <strain evidence="5 6">DFI.9.73</strain>
    </source>
</reference>